<protein>
    <submittedName>
        <fullName evidence="2">Uncharacterized protein</fullName>
    </submittedName>
</protein>
<accession>A0A0D3HCD4</accession>
<reference evidence="2" key="2">
    <citation type="submission" date="2015-03" db="UniProtKB">
        <authorList>
            <consortium name="EnsemblPlants"/>
        </authorList>
    </citation>
    <scope>IDENTIFICATION</scope>
</reference>
<feature type="region of interest" description="Disordered" evidence="1">
    <location>
        <begin position="119"/>
        <end position="179"/>
    </location>
</feature>
<feature type="region of interest" description="Disordered" evidence="1">
    <location>
        <begin position="193"/>
        <end position="214"/>
    </location>
</feature>
<dbReference type="AlphaFoldDB" id="A0A0D3HCD4"/>
<reference evidence="2" key="1">
    <citation type="journal article" date="2009" name="Rice">
        <title>De Novo Next Generation Sequencing of Plant Genomes.</title>
        <authorList>
            <person name="Rounsley S."/>
            <person name="Marri P.R."/>
            <person name="Yu Y."/>
            <person name="He R."/>
            <person name="Sisneros N."/>
            <person name="Goicoechea J.L."/>
            <person name="Lee S.J."/>
            <person name="Angelova A."/>
            <person name="Kudrna D."/>
            <person name="Luo M."/>
            <person name="Affourtit J."/>
            <person name="Desany B."/>
            <person name="Knight J."/>
            <person name="Niazi F."/>
            <person name="Egholm M."/>
            <person name="Wing R.A."/>
        </authorList>
    </citation>
    <scope>NUCLEOTIDE SEQUENCE [LARGE SCALE GENOMIC DNA]</scope>
    <source>
        <strain evidence="2">cv. IRGC 105608</strain>
    </source>
</reference>
<keyword evidence="3" id="KW-1185">Reference proteome</keyword>
<dbReference type="PaxDb" id="65489-OBART10G06120.1"/>
<evidence type="ECO:0000313" key="2">
    <source>
        <dbReference type="EnsemblPlants" id="OBART10G06120.1"/>
    </source>
</evidence>
<feature type="compositionally biased region" description="Polar residues" evidence="1">
    <location>
        <begin position="127"/>
        <end position="139"/>
    </location>
</feature>
<evidence type="ECO:0000256" key="1">
    <source>
        <dbReference type="SAM" id="MobiDB-lite"/>
    </source>
</evidence>
<name>A0A0D3HCD4_9ORYZ</name>
<dbReference type="HOGENOM" id="CLU_892475_0_0_1"/>
<proteinExistence type="predicted"/>
<evidence type="ECO:0000313" key="3">
    <source>
        <dbReference type="Proteomes" id="UP000026960"/>
    </source>
</evidence>
<sequence length="312" mass="33098">MRAAATKSTTSSGVAWVWMTEVAVAGDELRRGHPRQAPGITDSGDKLQRGVRHGRRRTWPRRRARRGERRWRTRPPATWSSDCHLEFQHRRPPSMAPPLTPTSGSIRVAGRCALRRCPNSVAGPLRSASSPTVDPTATASAPVHGPHRSLSPATASSVGSSSPAAMSPAPSPRRILRRPRPTPELVAGALVAGATATTTQDPPPSTPHAGARRRRRLCHHAGLSAVHVTMLHAGACWRPRPPRWSSSSAAASSTPELGGGGRVRATGVSLVCAAPMVACALASEGGGPWIIRAWGQQASSIGAMPPWQWMRS</sequence>
<feature type="compositionally biased region" description="Basic residues" evidence="1">
    <location>
        <begin position="49"/>
        <end position="73"/>
    </location>
</feature>
<organism evidence="2">
    <name type="scientific">Oryza barthii</name>
    <dbReference type="NCBI Taxonomy" id="65489"/>
    <lineage>
        <taxon>Eukaryota</taxon>
        <taxon>Viridiplantae</taxon>
        <taxon>Streptophyta</taxon>
        <taxon>Embryophyta</taxon>
        <taxon>Tracheophyta</taxon>
        <taxon>Spermatophyta</taxon>
        <taxon>Magnoliopsida</taxon>
        <taxon>Liliopsida</taxon>
        <taxon>Poales</taxon>
        <taxon>Poaceae</taxon>
        <taxon>BOP clade</taxon>
        <taxon>Oryzoideae</taxon>
        <taxon>Oryzeae</taxon>
        <taxon>Oryzinae</taxon>
        <taxon>Oryza</taxon>
    </lineage>
</organism>
<feature type="region of interest" description="Disordered" evidence="1">
    <location>
        <begin position="29"/>
        <end position="77"/>
    </location>
</feature>
<dbReference type="Proteomes" id="UP000026960">
    <property type="component" value="Chromosome 10"/>
</dbReference>
<dbReference type="EnsemblPlants" id="OBART10G06120.1">
    <property type="protein sequence ID" value="OBART10G06120.1"/>
    <property type="gene ID" value="OBART10G06120"/>
</dbReference>
<feature type="compositionally biased region" description="Low complexity" evidence="1">
    <location>
        <begin position="149"/>
        <end position="168"/>
    </location>
</feature>
<dbReference type="Gramene" id="OBART10G06120.1">
    <property type="protein sequence ID" value="OBART10G06120.1"/>
    <property type="gene ID" value="OBART10G06120"/>
</dbReference>